<evidence type="ECO:0000313" key="8">
    <source>
        <dbReference type="EMBL" id="KAK8852162.1"/>
    </source>
</evidence>
<evidence type="ECO:0000256" key="5">
    <source>
        <dbReference type="ARBA" id="ARBA00023157"/>
    </source>
</evidence>
<keyword evidence="6" id="KW-0326">Glycosidase</keyword>
<evidence type="ECO:0000256" key="7">
    <source>
        <dbReference type="SAM" id="Phobius"/>
    </source>
</evidence>
<gene>
    <name evidence="8" type="ORF">PGQ11_014641</name>
</gene>
<keyword evidence="9" id="KW-1185">Reference proteome</keyword>
<evidence type="ECO:0000256" key="1">
    <source>
        <dbReference type="ARBA" id="ARBA00001913"/>
    </source>
</evidence>
<keyword evidence="7" id="KW-0812">Transmembrane</keyword>
<evidence type="ECO:0000313" key="9">
    <source>
        <dbReference type="Proteomes" id="UP001390339"/>
    </source>
</evidence>
<evidence type="ECO:0000256" key="6">
    <source>
        <dbReference type="RuleBase" id="RU361193"/>
    </source>
</evidence>
<name>A0ABR2HU89_9PEZI</name>
<feature type="transmembrane region" description="Helical" evidence="7">
    <location>
        <begin position="33"/>
        <end position="52"/>
    </location>
</feature>
<keyword evidence="4 6" id="KW-0378">Hydrolase</keyword>
<evidence type="ECO:0000256" key="2">
    <source>
        <dbReference type="ARBA" id="ARBA00004922"/>
    </source>
</evidence>
<comment type="similarity">
    <text evidence="3 6">Belongs to the glycosyl hydrolase 47 family.</text>
</comment>
<evidence type="ECO:0000256" key="4">
    <source>
        <dbReference type="ARBA" id="ARBA00022801"/>
    </source>
</evidence>
<dbReference type="GO" id="GO:0016787">
    <property type="term" value="F:hydrolase activity"/>
    <property type="evidence" value="ECO:0007669"/>
    <property type="project" value="UniProtKB-KW"/>
</dbReference>
<dbReference type="EMBL" id="JAPCWZ010000009">
    <property type="protein sequence ID" value="KAK8852162.1"/>
    <property type="molecule type" value="Genomic_DNA"/>
</dbReference>
<dbReference type="PRINTS" id="PR00747">
    <property type="entry name" value="GLYHDRLASE47"/>
</dbReference>
<dbReference type="PANTHER" id="PTHR11742:SF89">
    <property type="entry name" value="ALPHA-1,2-MANNOSIDASE"/>
    <property type="match status" value="1"/>
</dbReference>
<comment type="cofactor">
    <cofactor evidence="1">
        <name>Ca(2+)</name>
        <dbReference type="ChEBI" id="CHEBI:29108"/>
    </cofactor>
</comment>
<dbReference type="EC" id="3.2.1.-" evidence="6"/>
<proteinExistence type="inferred from homology"/>
<comment type="caution">
    <text evidence="8">The sequence shown here is derived from an EMBL/GenBank/DDBJ whole genome shotgun (WGS) entry which is preliminary data.</text>
</comment>
<protein>
    <recommendedName>
        <fullName evidence="6">alpha-1,2-Mannosidase</fullName>
        <ecNumber evidence="6">3.2.1.-</ecNumber>
    </recommendedName>
</protein>
<dbReference type="PANTHER" id="PTHR11742">
    <property type="entry name" value="MANNOSYL-OLIGOSACCHARIDE ALPHA-1,2-MANNOSIDASE-RELATED"/>
    <property type="match status" value="1"/>
</dbReference>
<dbReference type="InterPro" id="IPR012341">
    <property type="entry name" value="6hp_glycosidase-like_sf"/>
</dbReference>
<feature type="transmembrane region" description="Helical" evidence="7">
    <location>
        <begin position="9"/>
        <end position="27"/>
    </location>
</feature>
<organism evidence="8 9">
    <name type="scientific">Apiospora arundinis</name>
    <dbReference type="NCBI Taxonomy" id="335852"/>
    <lineage>
        <taxon>Eukaryota</taxon>
        <taxon>Fungi</taxon>
        <taxon>Dikarya</taxon>
        <taxon>Ascomycota</taxon>
        <taxon>Pezizomycotina</taxon>
        <taxon>Sordariomycetes</taxon>
        <taxon>Xylariomycetidae</taxon>
        <taxon>Amphisphaeriales</taxon>
        <taxon>Apiosporaceae</taxon>
        <taxon>Apiospora</taxon>
    </lineage>
</organism>
<keyword evidence="7" id="KW-0472">Membrane</keyword>
<comment type="pathway">
    <text evidence="2">Protein modification; protein glycosylation.</text>
</comment>
<accession>A0ABR2HU89</accession>
<keyword evidence="7" id="KW-1133">Transmembrane helix</keyword>
<dbReference type="SUPFAM" id="SSF48225">
    <property type="entry name" value="Seven-hairpin glycosidases"/>
    <property type="match status" value="1"/>
</dbReference>
<dbReference type="Pfam" id="PF01532">
    <property type="entry name" value="Glyco_hydro_47"/>
    <property type="match status" value="1"/>
</dbReference>
<keyword evidence="5" id="KW-1015">Disulfide bond</keyword>
<dbReference type="Proteomes" id="UP001390339">
    <property type="component" value="Unassembled WGS sequence"/>
</dbReference>
<dbReference type="Gene3D" id="1.50.10.10">
    <property type="match status" value="1"/>
</dbReference>
<dbReference type="InterPro" id="IPR001382">
    <property type="entry name" value="Glyco_hydro_47"/>
</dbReference>
<sequence>MTARIDRCWTFYIFLLLVAKHIAYTVVCWLKSFASSVFLSSIYPGASSMAVIRRSRAAPLLALAVTIFLLFGLEYSVPGPPSSYRTSQKLKPRLHFTPSSFNWSAAEQFYPVSSLTPLPKGRPTQLPKVQHDFGKDKRNDAVTEARRVAVQEAFLRSWESYKTFAWLDDELTPVTAESKNPFGGWAATMVDALDTLWMMGLKDEFFRAAQAVVDIDFSKTEESGINLFETTIRHLGGLLSAYDLSGEPALLAKAIELGEMLYMAFDTPNRMPGFWLTFEHAKQGIQKAGTHDPSAAPTSLSMEFTRLAQLTGDDKYYDAIDRVRAFLERTQEDSLLPGMWPSQINFASQNVRNDNTFTIGALADSLYEYLPKMFVLLGGRAGSASYEKMYRRAMDVVSERLLFRPMIKKERRSTEQPLLFAGTVYVHQTAGTNLIPESQHLSCFAGGMFLLGGKIFGIDEHLEIGASLARGCGWAYRAFPTGVMPEIFNMVKCGPRDECAWDEDRWQEEGDPRLPFGFINARDPRYILRPEAIESIFILYRVTGNEELRDVAWAMFQGIVRSTKTEYAYSAIKNVTVEGETVKEDSMESFWLAETLKYFYLIFSPPDVISLDDYVLNTEAHPFKRT</sequence>
<feature type="transmembrane region" description="Helical" evidence="7">
    <location>
        <begin position="59"/>
        <end position="77"/>
    </location>
</feature>
<reference evidence="8 9" key="1">
    <citation type="journal article" date="2024" name="IMA Fungus">
        <title>Apiospora arundinis, a panoply of carbohydrate-active enzymes and secondary metabolites.</title>
        <authorList>
            <person name="Sorensen T."/>
            <person name="Petersen C."/>
            <person name="Muurmann A.T."/>
            <person name="Christiansen J.V."/>
            <person name="Brundto M.L."/>
            <person name="Overgaard C.K."/>
            <person name="Boysen A.T."/>
            <person name="Wollenberg R.D."/>
            <person name="Larsen T.O."/>
            <person name="Sorensen J.L."/>
            <person name="Nielsen K.L."/>
            <person name="Sondergaard T.E."/>
        </authorList>
    </citation>
    <scope>NUCLEOTIDE SEQUENCE [LARGE SCALE GENOMIC DNA]</scope>
    <source>
        <strain evidence="8 9">AAU 773</strain>
    </source>
</reference>
<evidence type="ECO:0000256" key="3">
    <source>
        <dbReference type="ARBA" id="ARBA00007658"/>
    </source>
</evidence>
<dbReference type="InterPro" id="IPR050749">
    <property type="entry name" value="Glycosyl_Hydrolase_47"/>
</dbReference>
<dbReference type="InterPro" id="IPR036026">
    <property type="entry name" value="Seven-hairpin_glycosidases"/>
</dbReference>